<keyword evidence="2" id="KW-0804">Transcription</keyword>
<dbReference type="PANTHER" id="PTHR10270:SF161">
    <property type="entry name" value="SEX-DETERMINING REGION Y PROTEIN"/>
    <property type="match status" value="1"/>
</dbReference>
<evidence type="ECO:0000313" key="5">
    <source>
        <dbReference type="EMBL" id="KAJ5538008.1"/>
    </source>
</evidence>
<dbReference type="AlphaFoldDB" id="A0AAD6CST9"/>
<dbReference type="InterPro" id="IPR036910">
    <property type="entry name" value="HMG_box_dom_sf"/>
</dbReference>
<dbReference type="GO" id="GO:0000122">
    <property type="term" value="P:negative regulation of transcription by RNA polymerase II"/>
    <property type="evidence" value="ECO:0007669"/>
    <property type="project" value="TreeGrafter"/>
</dbReference>
<evidence type="ECO:0000313" key="6">
    <source>
        <dbReference type="Proteomes" id="UP001220324"/>
    </source>
</evidence>
<evidence type="ECO:0000256" key="2">
    <source>
        <dbReference type="ARBA" id="ARBA00023163"/>
    </source>
</evidence>
<evidence type="ECO:0000256" key="1">
    <source>
        <dbReference type="ARBA" id="ARBA00023125"/>
    </source>
</evidence>
<dbReference type="InterPro" id="IPR050140">
    <property type="entry name" value="SRY-related_HMG-box_TF-like"/>
</dbReference>
<protein>
    <recommendedName>
        <fullName evidence="4">HMG box domain-containing protein</fullName>
    </recommendedName>
</protein>
<feature type="DNA-binding region" description="HMG box" evidence="3">
    <location>
        <begin position="132"/>
        <end position="181"/>
    </location>
</feature>
<gene>
    <name evidence="5" type="ORF">N7494_007487</name>
</gene>
<dbReference type="GO" id="GO:0005634">
    <property type="term" value="C:nucleus"/>
    <property type="evidence" value="ECO:0007669"/>
    <property type="project" value="UniProtKB-UniRule"/>
</dbReference>
<organism evidence="5 6">
    <name type="scientific">Penicillium frequentans</name>
    <dbReference type="NCBI Taxonomy" id="3151616"/>
    <lineage>
        <taxon>Eukaryota</taxon>
        <taxon>Fungi</taxon>
        <taxon>Dikarya</taxon>
        <taxon>Ascomycota</taxon>
        <taxon>Pezizomycotina</taxon>
        <taxon>Eurotiomycetes</taxon>
        <taxon>Eurotiomycetidae</taxon>
        <taxon>Eurotiales</taxon>
        <taxon>Aspergillaceae</taxon>
        <taxon>Penicillium</taxon>
    </lineage>
</organism>
<name>A0AAD6CST9_9EURO</name>
<feature type="domain" description="HMG box" evidence="4">
    <location>
        <begin position="132"/>
        <end position="181"/>
    </location>
</feature>
<evidence type="ECO:0000256" key="3">
    <source>
        <dbReference type="PROSITE-ProRule" id="PRU00267"/>
    </source>
</evidence>
<proteinExistence type="predicted"/>
<dbReference type="SUPFAM" id="SSF47095">
    <property type="entry name" value="HMG-box"/>
    <property type="match status" value="1"/>
</dbReference>
<dbReference type="PROSITE" id="PS50118">
    <property type="entry name" value="HMG_BOX_2"/>
    <property type="match status" value="1"/>
</dbReference>
<dbReference type="PANTHER" id="PTHR10270">
    <property type="entry name" value="SOX TRANSCRIPTION FACTOR"/>
    <property type="match status" value="1"/>
</dbReference>
<dbReference type="CDD" id="cd01389">
    <property type="entry name" value="HMG-box_ROX1-like"/>
    <property type="match status" value="1"/>
</dbReference>
<dbReference type="InterPro" id="IPR009071">
    <property type="entry name" value="HMG_box_dom"/>
</dbReference>
<sequence>MANALAAPAGTFFAVASEADRTAEAVWNDCAHPQRLQATGNEVLIPFNVLTKMGETNLVKLANRLSVLLNEPVEIVLDREISSYRLVPSAVIAKENLSVQALDYPILAHATREALRNGQAAVPPRKHIPRPPMRGFWVPNNDISRLISVKWRSETEETRQRWHTLAAKVKAQHAIDFPDYQYTPRRPGERLTRRSRIPAQIVNFIGDTRRGANRLQDSVAGDGPNPWDFDSNIDIDREFLGMLDQHNILEGPNGIDISCSLNQDDFPAMVNAQVQREAIETLRSPPLQGDEFGPMFTEENMNALLNLDG</sequence>
<dbReference type="EMBL" id="JAQIZZ010000006">
    <property type="protein sequence ID" value="KAJ5538008.1"/>
    <property type="molecule type" value="Genomic_DNA"/>
</dbReference>
<keyword evidence="6" id="KW-1185">Reference proteome</keyword>
<comment type="caution">
    <text evidence="5">The sequence shown here is derived from an EMBL/GenBank/DDBJ whole genome shotgun (WGS) entry which is preliminary data.</text>
</comment>
<dbReference type="GO" id="GO:0030154">
    <property type="term" value="P:cell differentiation"/>
    <property type="evidence" value="ECO:0007669"/>
    <property type="project" value="TreeGrafter"/>
</dbReference>
<dbReference type="GO" id="GO:0001228">
    <property type="term" value="F:DNA-binding transcription activator activity, RNA polymerase II-specific"/>
    <property type="evidence" value="ECO:0007669"/>
    <property type="project" value="TreeGrafter"/>
</dbReference>
<keyword evidence="3" id="KW-0539">Nucleus</keyword>
<evidence type="ECO:0000259" key="4">
    <source>
        <dbReference type="PROSITE" id="PS50118"/>
    </source>
</evidence>
<dbReference type="Gene3D" id="1.10.30.10">
    <property type="entry name" value="High mobility group box domain"/>
    <property type="match status" value="1"/>
</dbReference>
<accession>A0AAD6CST9</accession>
<dbReference type="Proteomes" id="UP001220324">
    <property type="component" value="Unassembled WGS sequence"/>
</dbReference>
<keyword evidence="1 3" id="KW-0238">DNA-binding</keyword>
<dbReference type="Pfam" id="PF00505">
    <property type="entry name" value="HMG_box"/>
    <property type="match status" value="1"/>
</dbReference>
<reference evidence="5 6" key="1">
    <citation type="journal article" date="2023" name="IMA Fungus">
        <title>Comparative genomic study of the Penicillium genus elucidates a diverse pangenome and 15 lateral gene transfer events.</title>
        <authorList>
            <person name="Petersen C."/>
            <person name="Sorensen T."/>
            <person name="Nielsen M.R."/>
            <person name="Sondergaard T.E."/>
            <person name="Sorensen J.L."/>
            <person name="Fitzpatrick D.A."/>
            <person name="Frisvad J.C."/>
            <person name="Nielsen K.L."/>
        </authorList>
    </citation>
    <scope>NUCLEOTIDE SEQUENCE [LARGE SCALE GENOMIC DNA]</scope>
    <source>
        <strain evidence="5 6">IBT 35679</strain>
    </source>
</reference>
<dbReference type="GO" id="GO:0000978">
    <property type="term" value="F:RNA polymerase II cis-regulatory region sequence-specific DNA binding"/>
    <property type="evidence" value="ECO:0007669"/>
    <property type="project" value="TreeGrafter"/>
</dbReference>